<dbReference type="GO" id="GO:0008270">
    <property type="term" value="F:zinc ion binding"/>
    <property type="evidence" value="ECO:0007669"/>
    <property type="project" value="UniProtKB-KW"/>
</dbReference>
<proteinExistence type="predicted"/>
<keyword evidence="7" id="KW-1185">Reference proteome</keyword>
<dbReference type="SMART" id="SM00547">
    <property type="entry name" value="ZnF_RBZ"/>
    <property type="match status" value="2"/>
</dbReference>
<reference evidence="6 7" key="1">
    <citation type="journal article" date="2015" name="Fungal Genet. Biol.">
        <title>Evolution of novel wood decay mechanisms in Agaricales revealed by the genome sequences of Fistulina hepatica and Cylindrobasidium torrendii.</title>
        <authorList>
            <person name="Floudas D."/>
            <person name="Held B.W."/>
            <person name="Riley R."/>
            <person name="Nagy L.G."/>
            <person name="Koehler G."/>
            <person name="Ransdell A.S."/>
            <person name="Younus H."/>
            <person name="Chow J."/>
            <person name="Chiniquy J."/>
            <person name="Lipzen A."/>
            <person name="Tritt A."/>
            <person name="Sun H."/>
            <person name="Haridas S."/>
            <person name="LaButti K."/>
            <person name="Ohm R.A."/>
            <person name="Kues U."/>
            <person name="Blanchette R.A."/>
            <person name="Grigoriev I.V."/>
            <person name="Minto R.E."/>
            <person name="Hibbett D.S."/>
        </authorList>
    </citation>
    <scope>NUCLEOTIDE SEQUENCE [LARGE SCALE GENOMIC DNA]</scope>
    <source>
        <strain evidence="6 7">FP15055 ss-10</strain>
    </source>
</reference>
<sequence>MAARRRKNRFLNPLRSSSSNEEMDVASQSGSEPEETPEPEPERSQQPSAAQTLSNVGQRMTRDLAGPSTFDPPPQREALFSPPRKASSLPFPITTSRIQETGRYTSIDLLSQPVETLNLSPQEKHQYAQALRDRANQLEPATAEPANRGRAEFRFSHSPVPRSETSSPARATSPTKLLARNPNGAYRWSGGGSSKRGGRRSETPGFGGPRSSERTIAKSTISTATDNKRRRIGVAGASSTTTRDRSPPRQLSRSRSPAPDPSPTRVAHAPPLATPGRISPSRTMPSFGTPTKSRPNLSVSASTSRLQAPRYSSPATPVVPSPLRQSQTWGQGSPGSTGSRSPDSTPPQKQTKAATIMAGLIKEATSSSKVADVANPYQKTNAIIRPKRARLSARTPAPKQVEEKKPEPALTASAIIDMTLPKGSKRSRPTRAIANGSSGLTIELPTVEEDEHINKRTKPSPPSSTVAEPSTSGPPSLFSTPVATPAATLSAPSSSSSTFGLGRPSTSHLPRPIPREPSKLRHSTKFDSASSDGASSADNSSEPPRSAATVAAPAIEIPHSAMDVAPASTLPSSPFTFAAPPSSTVTVAATNGVESAMTGVHSTGLQRTDTVVIQDEDAIKARILKTSTNLLPRVDFSKSEVIQPDVSKDIMDRVLKSGKAGISVVDFSKPAPGPPATATVSAISSAAPAPAAKAFDFAAAGFKMKTSAGWTCGSCQLTNADASLVKCGICETPREEASTNGTVVVKEKEKPVAPPPAVPVTPFDWAGAGMVKKAASADEWTCGVCGLKSTGKTKCTVCDADRP</sequence>
<feature type="compositionally biased region" description="Polar residues" evidence="4">
    <location>
        <begin position="323"/>
        <end position="352"/>
    </location>
</feature>
<organism evidence="6 7">
    <name type="scientific">Cylindrobasidium torrendii FP15055 ss-10</name>
    <dbReference type="NCBI Taxonomy" id="1314674"/>
    <lineage>
        <taxon>Eukaryota</taxon>
        <taxon>Fungi</taxon>
        <taxon>Dikarya</taxon>
        <taxon>Basidiomycota</taxon>
        <taxon>Agaricomycotina</taxon>
        <taxon>Agaricomycetes</taxon>
        <taxon>Agaricomycetidae</taxon>
        <taxon>Agaricales</taxon>
        <taxon>Marasmiineae</taxon>
        <taxon>Physalacriaceae</taxon>
        <taxon>Cylindrobasidium</taxon>
    </lineage>
</organism>
<dbReference type="InterPro" id="IPR001876">
    <property type="entry name" value="Znf_RanBP2"/>
</dbReference>
<evidence type="ECO:0000256" key="3">
    <source>
        <dbReference type="ARBA" id="ARBA00022833"/>
    </source>
</evidence>
<feature type="compositionally biased region" description="Polar residues" evidence="4">
    <location>
        <begin position="49"/>
        <end position="58"/>
    </location>
</feature>
<dbReference type="EMBL" id="KN880736">
    <property type="protein sequence ID" value="KIY62932.1"/>
    <property type="molecule type" value="Genomic_DNA"/>
</dbReference>
<feature type="region of interest" description="Disordered" evidence="4">
    <location>
        <begin position="121"/>
        <end position="352"/>
    </location>
</feature>
<gene>
    <name evidence="6" type="ORF">CYLTODRAFT_414394</name>
</gene>
<keyword evidence="2" id="KW-0863">Zinc-finger</keyword>
<feature type="compositionally biased region" description="Low complexity" evidence="4">
    <location>
        <begin position="479"/>
        <end position="498"/>
    </location>
</feature>
<keyword evidence="3" id="KW-0862">Zinc</keyword>
<feature type="compositionally biased region" description="Polar residues" evidence="4">
    <location>
        <begin position="463"/>
        <end position="478"/>
    </location>
</feature>
<dbReference type="Gene3D" id="4.10.1060.10">
    <property type="entry name" value="Zinc finger, RanBP2-type"/>
    <property type="match status" value="1"/>
</dbReference>
<dbReference type="AlphaFoldDB" id="A0A0D7AXI2"/>
<protein>
    <recommendedName>
        <fullName evidence="5">RanBP2-type domain-containing protein</fullName>
    </recommendedName>
</protein>
<evidence type="ECO:0000259" key="5">
    <source>
        <dbReference type="SMART" id="SM00547"/>
    </source>
</evidence>
<evidence type="ECO:0000256" key="2">
    <source>
        <dbReference type="ARBA" id="ARBA00022771"/>
    </source>
</evidence>
<feature type="compositionally biased region" description="Low complexity" evidence="4">
    <location>
        <begin position="248"/>
        <end position="257"/>
    </location>
</feature>
<feature type="region of interest" description="Disordered" evidence="4">
    <location>
        <begin position="1"/>
        <end position="94"/>
    </location>
</feature>
<feature type="region of interest" description="Disordered" evidence="4">
    <location>
        <begin position="390"/>
        <end position="548"/>
    </location>
</feature>
<feature type="compositionally biased region" description="Low complexity" evidence="4">
    <location>
        <begin position="527"/>
        <end position="541"/>
    </location>
</feature>
<accession>A0A0D7AXI2</accession>
<feature type="compositionally biased region" description="Polar residues" evidence="4">
    <location>
        <begin position="280"/>
        <end position="306"/>
    </location>
</feature>
<feature type="domain" description="RanBP2-type" evidence="5">
    <location>
        <begin position="778"/>
        <end position="801"/>
    </location>
</feature>
<evidence type="ECO:0000313" key="7">
    <source>
        <dbReference type="Proteomes" id="UP000054007"/>
    </source>
</evidence>
<feature type="domain" description="RanBP2-type" evidence="5">
    <location>
        <begin position="708"/>
        <end position="733"/>
    </location>
</feature>
<keyword evidence="1" id="KW-0479">Metal-binding</keyword>
<evidence type="ECO:0000313" key="6">
    <source>
        <dbReference type="EMBL" id="KIY62932.1"/>
    </source>
</evidence>
<evidence type="ECO:0000256" key="1">
    <source>
        <dbReference type="ARBA" id="ARBA00022723"/>
    </source>
</evidence>
<dbReference type="Proteomes" id="UP000054007">
    <property type="component" value="Unassembled WGS sequence"/>
</dbReference>
<evidence type="ECO:0000256" key="4">
    <source>
        <dbReference type="SAM" id="MobiDB-lite"/>
    </source>
</evidence>
<feature type="compositionally biased region" description="Basic and acidic residues" evidence="4">
    <location>
        <begin position="122"/>
        <end position="136"/>
    </location>
</feature>
<dbReference type="OrthoDB" id="79830at2759"/>
<feature type="compositionally biased region" description="Polar residues" evidence="4">
    <location>
        <begin position="163"/>
        <end position="175"/>
    </location>
</feature>
<name>A0A0D7AXI2_9AGAR</name>